<dbReference type="SUPFAM" id="SSF48295">
    <property type="entry name" value="TrpR-like"/>
    <property type="match status" value="1"/>
</dbReference>
<dbReference type="Gene3D" id="1.10.10.10">
    <property type="entry name" value="Winged helix-like DNA-binding domain superfamily/Winged helix DNA-binding domain"/>
    <property type="match status" value="1"/>
</dbReference>
<protein>
    <submittedName>
        <fullName evidence="3">Transposase</fullName>
    </submittedName>
</protein>
<evidence type="ECO:0000313" key="4">
    <source>
        <dbReference type="Proteomes" id="UP000264146"/>
    </source>
</evidence>
<evidence type="ECO:0000313" key="2">
    <source>
        <dbReference type="EMBL" id="CAD7360349.1"/>
    </source>
</evidence>
<evidence type="ECO:0000313" key="3">
    <source>
        <dbReference type="EMBL" id="SUM89845.1"/>
    </source>
</evidence>
<dbReference type="InterPro" id="IPR010921">
    <property type="entry name" value="Trp_repressor/repl_initiator"/>
</dbReference>
<dbReference type="EMBL" id="LR962863">
    <property type="protein sequence ID" value="CAD7360349.1"/>
    <property type="molecule type" value="Genomic_DNA"/>
</dbReference>
<accession>A0A7Z7QQQ8</accession>
<dbReference type="Pfam" id="PF13518">
    <property type="entry name" value="HTH_28"/>
    <property type="match status" value="1"/>
</dbReference>
<name>A0A7Z7QQQ8_STASC</name>
<dbReference type="Proteomes" id="UP000264146">
    <property type="component" value="Chromosome"/>
</dbReference>
<organism evidence="3">
    <name type="scientific">Staphylococcus schleiferi</name>
    <dbReference type="NCBI Taxonomy" id="1295"/>
    <lineage>
        <taxon>Bacteria</taxon>
        <taxon>Bacillati</taxon>
        <taxon>Bacillota</taxon>
        <taxon>Bacilli</taxon>
        <taxon>Bacillales</taxon>
        <taxon>Staphylococcaceae</taxon>
        <taxon>Staphylococcus</taxon>
    </lineage>
</organism>
<evidence type="ECO:0000259" key="1">
    <source>
        <dbReference type="Pfam" id="PF13518"/>
    </source>
</evidence>
<reference evidence="3" key="1">
    <citation type="submission" date="2018-06" db="EMBL/GenBank/DDBJ databases">
        <authorList>
            <consortium name="Pathogen Informatics"/>
            <person name="Doyle S."/>
        </authorList>
    </citation>
    <scope>NUCLEOTIDE SEQUENCE [LARGE SCALE GENOMIC DNA]</scope>
    <source>
        <strain evidence="3">NCTC12218</strain>
    </source>
</reference>
<dbReference type="InterPro" id="IPR055247">
    <property type="entry name" value="InsJ-like_HTH"/>
</dbReference>
<gene>
    <name evidence="3" type="ORF">NCTC12218_02020</name>
</gene>
<sequence>MKVVNDYINGLGGYSAIGKRHGINRSIVRKWYHAYIAFGIEGLERKKGRTSIYE</sequence>
<dbReference type="AlphaFoldDB" id="A0A7Z7QQQ8"/>
<feature type="domain" description="Insertion element IS150 protein InsJ-like helix-turn-helix" evidence="1">
    <location>
        <begin position="2"/>
        <end position="49"/>
    </location>
</feature>
<reference evidence="2 4" key="2">
    <citation type="submission" date="2020-11" db="EMBL/GenBank/DDBJ databases">
        <authorList>
            <consortium name="Pathogen Informatics"/>
        </authorList>
    </citation>
    <scope>NUCLEOTIDE SEQUENCE [LARGE SCALE GENOMIC DNA]</scope>
    <source>
        <strain evidence="2 4">NCTC12218</strain>
    </source>
</reference>
<dbReference type="EMBL" id="UHEF01000001">
    <property type="protein sequence ID" value="SUM89845.1"/>
    <property type="molecule type" value="Genomic_DNA"/>
</dbReference>
<proteinExistence type="predicted"/>
<dbReference type="InterPro" id="IPR036388">
    <property type="entry name" value="WH-like_DNA-bd_sf"/>
</dbReference>
<dbReference type="GO" id="GO:0043565">
    <property type="term" value="F:sequence-specific DNA binding"/>
    <property type="evidence" value="ECO:0007669"/>
    <property type="project" value="InterPro"/>
</dbReference>